<gene>
    <name evidence="2" type="ORF">GCM10010406_19590</name>
</gene>
<dbReference type="Gene3D" id="1.10.10.10">
    <property type="entry name" value="Winged helix-like DNA-binding domain superfamily/Winged helix DNA-binding domain"/>
    <property type="match status" value="1"/>
</dbReference>
<dbReference type="InterPro" id="IPR036388">
    <property type="entry name" value="WH-like_DNA-bd_sf"/>
</dbReference>
<evidence type="ECO:0000313" key="3">
    <source>
        <dbReference type="Proteomes" id="UP001501358"/>
    </source>
</evidence>
<keyword evidence="3" id="KW-1185">Reference proteome</keyword>
<dbReference type="InterPro" id="IPR000835">
    <property type="entry name" value="HTH_MarR-typ"/>
</dbReference>
<name>A0ABN3LJA9_9ACTN</name>
<evidence type="ECO:0000313" key="2">
    <source>
        <dbReference type="EMBL" id="GAA2483343.1"/>
    </source>
</evidence>
<sequence>MTADAVDGFLAQWAKQRPDLDVSPMGVIGRLSRASRLLGRGLKDYFAAEGLESWEFDVLATLLRSGPPHTLSPKDLVAATMAGSAAMTNRVDRLVARNLVTREVDPGNRRRLLVSLTPEGLALVNHVVEGHVANERRLLEGLDPSEREEMERLLRKLLLSLGDTLPPTRP</sequence>
<proteinExistence type="predicted"/>
<organism evidence="2 3">
    <name type="scientific">Streptomyces thermolineatus</name>
    <dbReference type="NCBI Taxonomy" id="44033"/>
    <lineage>
        <taxon>Bacteria</taxon>
        <taxon>Bacillati</taxon>
        <taxon>Actinomycetota</taxon>
        <taxon>Actinomycetes</taxon>
        <taxon>Kitasatosporales</taxon>
        <taxon>Streptomycetaceae</taxon>
        <taxon>Streptomyces</taxon>
    </lineage>
</organism>
<dbReference type="SUPFAM" id="SSF46785">
    <property type="entry name" value="Winged helix' DNA-binding domain"/>
    <property type="match status" value="1"/>
</dbReference>
<comment type="caution">
    <text evidence="2">The sequence shown here is derived from an EMBL/GenBank/DDBJ whole genome shotgun (WGS) entry which is preliminary data.</text>
</comment>
<feature type="domain" description="HTH marR-type" evidence="1">
    <location>
        <begin position="24"/>
        <end position="159"/>
    </location>
</feature>
<dbReference type="PROSITE" id="PS50995">
    <property type="entry name" value="HTH_MARR_2"/>
    <property type="match status" value="1"/>
</dbReference>
<reference evidence="2 3" key="1">
    <citation type="journal article" date="2019" name="Int. J. Syst. Evol. Microbiol.">
        <title>The Global Catalogue of Microorganisms (GCM) 10K type strain sequencing project: providing services to taxonomists for standard genome sequencing and annotation.</title>
        <authorList>
            <consortium name="The Broad Institute Genomics Platform"/>
            <consortium name="The Broad Institute Genome Sequencing Center for Infectious Disease"/>
            <person name="Wu L."/>
            <person name="Ma J."/>
        </authorList>
    </citation>
    <scope>NUCLEOTIDE SEQUENCE [LARGE SCALE GENOMIC DNA]</scope>
    <source>
        <strain evidence="2 3">JCM 6307</strain>
    </source>
</reference>
<dbReference type="InterPro" id="IPR039422">
    <property type="entry name" value="MarR/SlyA-like"/>
</dbReference>
<dbReference type="PANTHER" id="PTHR33164:SF104">
    <property type="entry name" value="TRANSCRIPTIONAL REGULATORY PROTEIN"/>
    <property type="match status" value="1"/>
</dbReference>
<dbReference type="EMBL" id="BAAATA010000008">
    <property type="protein sequence ID" value="GAA2483343.1"/>
    <property type="molecule type" value="Genomic_DNA"/>
</dbReference>
<dbReference type="RefSeq" id="WP_344382750.1">
    <property type="nucleotide sequence ID" value="NZ_BAAATA010000008.1"/>
</dbReference>
<dbReference type="InterPro" id="IPR036390">
    <property type="entry name" value="WH_DNA-bd_sf"/>
</dbReference>
<dbReference type="PRINTS" id="PR00598">
    <property type="entry name" value="HTHMARR"/>
</dbReference>
<dbReference type="Pfam" id="PF12802">
    <property type="entry name" value="MarR_2"/>
    <property type="match status" value="1"/>
</dbReference>
<dbReference type="PANTHER" id="PTHR33164">
    <property type="entry name" value="TRANSCRIPTIONAL REGULATOR, MARR FAMILY"/>
    <property type="match status" value="1"/>
</dbReference>
<accession>A0ABN3LJA9</accession>
<protein>
    <submittedName>
        <fullName evidence="2">MarR family transcriptional regulator</fullName>
    </submittedName>
</protein>
<evidence type="ECO:0000259" key="1">
    <source>
        <dbReference type="PROSITE" id="PS50995"/>
    </source>
</evidence>
<dbReference type="SMART" id="SM00347">
    <property type="entry name" value="HTH_MARR"/>
    <property type="match status" value="1"/>
</dbReference>
<dbReference type="Proteomes" id="UP001501358">
    <property type="component" value="Unassembled WGS sequence"/>
</dbReference>